<sequence>MNTHLDHMKEETRLGQVGVLVKEIKKFWNPSDPLIIMGDFNDAPISSVRKHLETEFSLQDAWKLFNQKEE</sequence>
<keyword evidence="1" id="KW-0255">Endonuclease</keyword>
<keyword evidence="2" id="KW-1185">Reference proteome</keyword>
<comment type="caution">
    <text evidence="1">The sequence shown here is derived from an EMBL/GenBank/DDBJ whole genome shotgun (WGS) entry which is preliminary data.</text>
</comment>
<evidence type="ECO:0000313" key="1">
    <source>
        <dbReference type="EMBL" id="MDV2687441.1"/>
    </source>
</evidence>
<dbReference type="GO" id="GO:0004519">
    <property type="term" value="F:endonuclease activity"/>
    <property type="evidence" value="ECO:0007669"/>
    <property type="project" value="UniProtKB-KW"/>
</dbReference>
<dbReference type="Gene3D" id="3.60.10.10">
    <property type="entry name" value="Endonuclease/exonuclease/phosphatase"/>
    <property type="match status" value="1"/>
</dbReference>
<dbReference type="Proteomes" id="UP001287282">
    <property type="component" value="Unassembled WGS sequence"/>
</dbReference>
<gene>
    <name evidence="1" type="ORF">RYX56_24145</name>
</gene>
<accession>A0ABU3XHT2</accession>
<reference evidence="1 2" key="1">
    <citation type="submission" date="2023-10" db="EMBL/GenBank/DDBJ databases">
        <title>Screening of Alkalihalobacillus lindianensis BZ-TG-R113 and Its Alleviation of Salt Stress on Rapeseed Growth.</title>
        <authorList>
            <person name="Zhao B."/>
            <person name="Guo T."/>
        </authorList>
    </citation>
    <scope>NUCLEOTIDE SEQUENCE [LARGE SCALE GENOMIC DNA]</scope>
    <source>
        <strain evidence="1 2">BZ-TG-R113</strain>
    </source>
</reference>
<proteinExistence type="predicted"/>
<organism evidence="1 2">
    <name type="scientific">Alkalihalophilus lindianensis</name>
    <dbReference type="NCBI Taxonomy" id="1630542"/>
    <lineage>
        <taxon>Bacteria</taxon>
        <taxon>Bacillati</taxon>
        <taxon>Bacillota</taxon>
        <taxon>Bacilli</taxon>
        <taxon>Bacillales</taxon>
        <taxon>Bacillaceae</taxon>
        <taxon>Alkalihalophilus</taxon>
    </lineage>
</organism>
<dbReference type="InterPro" id="IPR036691">
    <property type="entry name" value="Endo/exonu/phosph_ase_sf"/>
</dbReference>
<keyword evidence="1" id="KW-0378">Hydrolase</keyword>
<name>A0ABU3XHT2_9BACI</name>
<evidence type="ECO:0000313" key="2">
    <source>
        <dbReference type="Proteomes" id="UP001287282"/>
    </source>
</evidence>
<keyword evidence="1" id="KW-0540">Nuclease</keyword>
<dbReference type="SUPFAM" id="SSF56219">
    <property type="entry name" value="DNase I-like"/>
    <property type="match status" value="1"/>
</dbReference>
<dbReference type="EMBL" id="JAWJBA010000738">
    <property type="protein sequence ID" value="MDV2687441.1"/>
    <property type="molecule type" value="Genomic_DNA"/>
</dbReference>
<feature type="non-terminal residue" evidence="1">
    <location>
        <position position="70"/>
    </location>
</feature>
<protein>
    <submittedName>
        <fullName evidence="1">Endonuclease</fullName>
    </submittedName>
</protein>